<evidence type="ECO:0000256" key="3">
    <source>
        <dbReference type="PIRSR" id="PIRSR637359-2"/>
    </source>
</evidence>
<dbReference type="AlphaFoldDB" id="A0AAD2FJW5"/>
<feature type="compositionally biased region" description="Polar residues" evidence="4">
    <location>
        <begin position="1"/>
        <end position="13"/>
    </location>
</feature>
<evidence type="ECO:0008006" key="8">
    <source>
        <dbReference type="Google" id="ProtNLM"/>
    </source>
</evidence>
<organism evidence="6 7">
    <name type="scientific">Cylindrotheca closterium</name>
    <dbReference type="NCBI Taxonomy" id="2856"/>
    <lineage>
        <taxon>Eukaryota</taxon>
        <taxon>Sar</taxon>
        <taxon>Stramenopiles</taxon>
        <taxon>Ochrophyta</taxon>
        <taxon>Bacillariophyta</taxon>
        <taxon>Bacillariophyceae</taxon>
        <taxon>Bacillariophycidae</taxon>
        <taxon>Bacillariales</taxon>
        <taxon>Bacillariaceae</taxon>
        <taxon>Cylindrotheca</taxon>
    </lineage>
</organism>
<feature type="transmembrane region" description="Helical" evidence="5">
    <location>
        <begin position="63"/>
        <end position="82"/>
    </location>
</feature>
<dbReference type="PANTHER" id="PTHR10605:SF56">
    <property type="entry name" value="BIFUNCTIONAL HEPARAN SULFATE N-DEACETYLASE_N-SULFOTRANSFERASE"/>
    <property type="match status" value="1"/>
</dbReference>
<evidence type="ECO:0000256" key="2">
    <source>
        <dbReference type="PIRSR" id="PIRSR637359-1"/>
    </source>
</evidence>
<dbReference type="EMBL" id="CAKOGP040001446">
    <property type="protein sequence ID" value="CAJ1945582.1"/>
    <property type="molecule type" value="Genomic_DNA"/>
</dbReference>
<keyword evidence="5" id="KW-1133">Transmembrane helix</keyword>
<comment type="caution">
    <text evidence="6">The sequence shown here is derived from an EMBL/GenBank/DDBJ whole genome shotgun (WGS) entry which is preliminary data.</text>
</comment>
<evidence type="ECO:0000313" key="6">
    <source>
        <dbReference type="EMBL" id="CAJ1945582.1"/>
    </source>
</evidence>
<dbReference type="Proteomes" id="UP001295423">
    <property type="component" value="Unassembled WGS sequence"/>
</dbReference>
<feature type="binding site" evidence="3">
    <location>
        <position position="439"/>
    </location>
    <ligand>
        <name>3'-phosphoadenylyl sulfate</name>
        <dbReference type="ChEBI" id="CHEBI:58339"/>
    </ligand>
</feature>
<accession>A0AAD2FJW5</accession>
<dbReference type="SUPFAM" id="SSF52540">
    <property type="entry name" value="P-loop containing nucleoside triphosphate hydrolases"/>
    <property type="match status" value="1"/>
</dbReference>
<evidence type="ECO:0000256" key="4">
    <source>
        <dbReference type="SAM" id="MobiDB-lite"/>
    </source>
</evidence>
<keyword evidence="7" id="KW-1185">Reference proteome</keyword>
<protein>
    <recommendedName>
        <fullName evidence="8">Sulfotransferase</fullName>
    </recommendedName>
</protein>
<evidence type="ECO:0000256" key="5">
    <source>
        <dbReference type="SAM" id="Phobius"/>
    </source>
</evidence>
<dbReference type="GO" id="GO:0008146">
    <property type="term" value="F:sulfotransferase activity"/>
    <property type="evidence" value="ECO:0007669"/>
    <property type="project" value="InterPro"/>
</dbReference>
<feature type="binding site" evidence="3">
    <location>
        <position position="329"/>
    </location>
    <ligand>
        <name>3'-phosphoadenylyl sulfate</name>
        <dbReference type="ChEBI" id="CHEBI:58339"/>
    </ligand>
</feature>
<dbReference type="PANTHER" id="PTHR10605">
    <property type="entry name" value="HEPARAN SULFATE SULFOTRANSFERASE"/>
    <property type="match status" value="1"/>
</dbReference>
<name>A0AAD2FJW5_9STRA</name>
<reference evidence="6" key="1">
    <citation type="submission" date="2023-08" db="EMBL/GenBank/DDBJ databases">
        <authorList>
            <person name="Audoor S."/>
            <person name="Bilcke G."/>
        </authorList>
    </citation>
    <scope>NUCLEOTIDE SEQUENCE</scope>
</reference>
<proteinExistence type="predicted"/>
<feature type="region of interest" description="Disordered" evidence="4">
    <location>
        <begin position="1"/>
        <end position="29"/>
    </location>
</feature>
<feature type="binding site" evidence="3">
    <location>
        <position position="321"/>
    </location>
    <ligand>
        <name>3'-phosphoadenylyl sulfate</name>
        <dbReference type="ChEBI" id="CHEBI:58339"/>
    </ligand>
</feature>
<evidence type="ECO:0000256" key="1">
    <source>
        <dbReference type="ARBA" id="ARBA00022679"/>
    </source>
</evidence>
<gene>
    <name evidence="6" type="ORF">CYCCA115_LOCUS9726</name>
</gene>
<dbReference type="Gene3D" id="3.40.50.300">
    <property type="entry name" value="P-loop containing nucleotide triphosphate hydrolases"/>
    <property type="match status" value="1"/>
</dbReference>
<feature type="active site" description="For sulfotransferase activity" evidence="2">
    <location>
        <position position="207"/>
    </location>
</feature>
<dbReference type="Pfam" id="PF13469">
    <property type="entry name" value="Sulfotransfer_3"/>
    <property type="match status" value="1"/>
</dbReference>
<keyword evidence="5" id="KW-0472">Membrane</keyword>
<keyword evidence="1" id="KW-0808">Transferase</keyword>
<dbReference type="InterPro" id="IPR027417">
    <property type="entry name" value="P-loop_NTPase"/>
</dbReference>
<dbReference type="InterPro" id="IPR037359">
    <property type="entry name" value="NST/OST"/>
</dbReference>
<keyword evidence="5" id="KW-0812">Transmembrane</keyword>
<sequence>MESSLSSAFAISTRQRKHPAETTEVNQNLKHQAPVEETKKEQGPFRCIPTPLLVATRRKFYHIIKISAMVLLVIAAGVVQLGSKPPSAPPIVNHASPGVRRNFMKGQSKLAEEQSEKPTEIVGATDDAFSITNINTTKVYPLESLGIQSAIEFYKKGMRQRSKPFSLAQFHVDVTCKTPISLVQDVQPPHHDWKKRAPHVLILGAQKGGTTAMAYYLYNHPRFIYLPSKELHFFDDDMDAWQNDGDSASSLTNLNGNDILNKYHSESMSKDYNMTIFQQQQKVNPAYIMDATPNYLFESDRVPQRVLCACGPWVKLLVFLRNPVDRAWSQYYMQHNYDSLGNLTNLPSFEEYVEMDMNVLAEVGVLPPDNADLSYYGSAGEAKAWKTYTRLGINSPLGRGLYSIQLRQWLKAMKDYGKPSSDLMVFSSEQMKVLSKAIYHQVLEFLELPPYEISHFDRVHKTRYGDNVKMKPETRKKLEIFFRPYNQQLKDVLGSEWDGIWDEA</sequence>
<evidence type="ECO:0000313" key="7">
    <source>
        <dbReference type="Proteomes" id="UP001295423"/>
    </source>
</evidence>